<dbReference type="Proteomes" id="UP001163046">
    <property type="component" value="Unassembled WGS sequence"/>
</dbReference>
<dbReference type="GO" id="GO:0019955">
    <property type="term" value="F:cytokine binding"/>
    <property type="evidence" value="ECO:0007669"/>
    <property type="project" value="TreeGrafter"/>
</dbReference>
<evidence type="ECO:0000256" key="5">
    <source>
        <dbReference type="ARBA" id="ARBA00023180"/>
    </source>
</evidence>
<keyword evidence="3" id="KW-1015">Disulfide bond</keyword>
<dbReference type="InterPro" id="IPR013783">
    <property type="entry name" value="Ig-like_fold"/>
</dbReference>
<dbReference type="EMBL" id="MU826836">
    <property type="protein sequence ID" value="KAJ7372416.1"/>
    <property type="molecule type" value="Genomic_DNA"/>
</dbReference>
<dbReference type="InterPro" id="IPR050379">
    <property type="entry name" value="Type-I_Cytokine_Rcpt"/>
</dbReference>
<comment type="caution">
    <text evidence="8">The sequence shown here is derived from an EMBL/GenBank/DDBJ whole genome shotgun (WGS) entry which is preliminary data.</text>
</comment>
<dbReference type="SUPFAM" id="SSF49265">
    <property type="entry name" value="Fibronectin type III"/>
    <property type="match status" value="1"/>
</dbReference>
<reference evidence="8" key="1">
    <citation type="submission" date="2023-01" db="EMBL/GenBank/DDBJ databases">
        <title>Genome assembly of the deep-sea coral Lophelia pertusa.</title>
        <authorList>
            <person name="Herrera S."/>
            <person name="Cordes E."/>
        </authorList>
    </citation>
    <scope>NUCLEOTIDE SEQUENCE</scope>
    <source>
        <strain evidence="8">USNM1676648</strain>
        <tissue evidence="8">Polyp</tissue>
    </source>
</reference>
<sequence>MDPAFIRHNGKQLYSRDWFSCIQACQDEPRCISYNYERSAHANGLCELNDCGVEDLCDRDKSLIYSVGFVFQQIRESNDENKCSLDKPVPTAPPQNVTVVNKTSTSIFITWDAVPPNQRSGEILGYKVSYTFRKKPARMRTVGAQTIYTNLTVLQKFRRYNITVMAYNQHGDGPPSKALRVRTDEDIPNGHPRNLTAVNKTSTSILVTWDEVLRGKREGHIDKYKMFSTAPTGEGGHSQDCSFKDPNSCFHYFCCDSGGAVRHKECSPTGTEFTNSSAPGDTPCSNPSEPYCSV</sequence>
<feature type="region of interest" description="Disordered" evidence="6">
    <location>
        <begin position="267"/>
        <end position="294"/>
    </location>
</feature>
<dbReference type="Gene3D" id="2.60.40.10">
    <property type="entry name" value="Immunoglobulins"/>
    <property type="match status" value="2"/>
</dbReference>
<organism evidence="8 9">
    <name type="scientific">Desmophyllum pertusum</name>
    <dbReference type="NCBI Taxonomy" id="174260"/>
    <lineage>
        <taxon>Eukaryota</taxon>
        <taxon>Metazoa</taxon>
        <taxon>Cnidaria</taxon>
        <taxon>Anthozoa</taxon>
        <taxon>Hexacorallia</taxon>
        <taxon>Scleractinia</taxon>
        <taxon>Caryophylliina</taxon>
        <taxon>Caryophylliidae</taxon>
        <taxon>Desmophyllum</taxon>
    </lineage>
</organism>
<dbReference type="InterPro" id="IPR036116">
    <property type="entry name" value="FN3_sf"/>
</dbReference>
<accession>A0A9X0CR53</accession>
<evidence type="ECO:0000256" key="3">
    <source>
        <dbReference type="ARBA" id="ARBA00023157"/>
    </source>
</evidence>
<dbReference type="PANTHER" id="PTHR23036:SF151">
    <property type="entry name" value="FIBRONECTIN TYPE-III DOMAIN-CONTAINING PROTEIN"/>
    <property type="match status" value="1"/>
</dbReference>
<dbReference type="GO" id="GO:0004896">
    <property type="term" value="F:cytokine receptor activity"/>
    <property type="evidence" value="ECO:0007669"/>
    <property type="project" value="TreeGrafter"/>
</dbReference>
<dbReference type="GO" id="GO:0009897">
    <property type="term" value="C:external side of plasma membrane"/>
    <property type="evidence" value="ECO:0007669"/>
    <property type="project" value="TreeGrafter"/>
</dbReference>
<keyword evidence="2" id="KW-0677">Repeat</keyword>
<evidence type="ECO:0000313" key="9">
    <source>
        <dbReference type="Proteomes" id="UP001163046"/>
    </source>
</evidence>
<keyword evidence="1" id="KW-0732">Signal</keyword>
<name>A0A9X0CR53_9CNID</name>
<dbReference type="CDD" id="cd00063">
    <property type="entry name" value="FN3"/>
    <property type="match status" value="1"/>
</dbReference>
<dbReference type="OrthoDB" id="5988507at2759"/>
<dbReference type="InterPro" id="IPR003961">
    <property type="entry name" value="FN3_dom"/>
</dbReference>
<dbReference type="Pfam" id="PF00041">
    <property type="entry name" value="fn3"/>
    <property type="match status" value="1"/>
</dbReference>
<evidence type="ECO:0000256" key="6">
    <source>
        <dbReference type="SAM" id="MobiDB-lite"/>
    </source>
</evidence>
<dbReference type="GO" id="GO:0043235">
    <property type="term" value="C:receptor complex"/>
    <property type="evidence" value="ECO:0007669"/>
    <property type="project" value="TreeGrafter"/>
</dbReference>
<proteinExistence type="predicted"/>
<keyword evidence="4" id="KW-0675">Receptor</keyword>
<feature type="compositionally biased region" description="Polar residues" evidence="6">
    <location>
        <begin position="268"/>
        <end position="288"/>
    </location>
</feature>
<evidence type="ECO:0000256" key="4">
    <source>
        <dbReference type="ARBA" id="ARBA00023170"/>
    </source>
</evidence>
<evidence type="ECO:0000256" key="2">
    <source>
        <dbReference type="ARBA" id="ARBA00022737"/>
    </source>
</evidence>
<protein>
    <recommendedName>
        <fullName evidence="7">Fibronectin type-III domain-containing protein</fullName>
    </recommendedName>
</protein>
<dbReference type="AlphaFoldDB" id="A0A9X0CR53"/>
<feature type="domain" description="Fibronectin type-III" evidence="7">
    <location>
        <begin position="93"/>
        <end position="186"/>
    </location>
</feature>
<dbReference type="FunFam" id="2.60.40.10:FF:000028">
    <property type="entry name" value="Neuronal cell adhesion molecule"/>
    <property type="match status" value="1"/>
</dbReference>
<keyword evidence="9" id="KW-1185">Reference proteome</keyword>
<evidence type="ECO:0000256" key="1">
    <source>
        <dbReference type="ARBA" id="ARBA00022729"/>
    </source>
</evidence>
<keyword evidence="5" id="KW-0325">Glycoprotein</keyword>
<dbReference type="SMART" id="SM00060">
    <property type="entry name" value="FN3"/>
    <property type="match status" value="1"/>
</dbReference>
<evidence type="ECO:0000313" key="8">
    <source>
        <dbReference type="EMBL" id="KAJ7372416.1"/>
    </source>
</evidence>
<gene>
    <name evidence="8" type="ORF">OS493_018919</name>
</gene>
<dbReference type="PANTHER" id="PTHR23036">
    <property type="entry name" value="CYTOKINE RECEPTOR"/>
    <property type="match status" value="1"/>
</dbReference>
<evidence type="ECO:0000259" key="7">
    <source>
        <dbReference type="PROSITE" id="PS50853"/>
    </source>
</evidence>
<dbReference type="PROSITE" id="PS50853">
    <property type="entry name" value="FN3"/>
    <property type="match status" value="1"/>
</dbReference>